<proteinExistence type="predicted"/>
<reference evidence="1" key="1">
    <citation type="journal article" date="2015" name="Nature">
        <title>Complex archaea that bridge the gap between prokaryotes and eukaryotes.</title>
        <authorList>
            <person name="Spang A."/>
            <person name="Saw J.H."/>
            <person name="Jorgensen S.L."/>
            <person name="Zaremba-Niedzwiedzka K."/>
            <person name="Martijn J."/>
            <person name="Lind A.E."/>
            <person name="van Eijk R."/>
            <person name="Schleper C."/>
            <person name="Guy L."/>
            <person name="Ettema T.J."/>
        </authorList>
    </citation>
    <scope>NUCLEOTIDE SEQUENCE</scope>
</reference>
<evidence type="ECO:0000313" key="1">
    <source>
        <dbReference type="EMBL" id="KKK97978.1"/>
    </source>
</evidence>
<sequence length="170" mass="18241">MAGENVAIWQVQSGAANGTESTATSTNTQLFNDTGKVIGNGAFTDEINIDFRRAVPENEAVNADNNELQDMGIQGLDITITGLSGNTNNDDAANLVNKFSKWLQDGNTTTGFTKGRFGLRLDNAPQWNVVPTSTYGYHIRTATFQYIGEKKDTVKFTISLGLGGDIATAI</sequence>
<dbReference type="EMBL" id="LAZR01045815">
    <property type="protein sequence ID" value="KKK97978.1"/>
    <property type="molecule type" value="Genomic_DNA"/>
</dbReference>
<comment type="caution">
    <text evidence="1">The sequence shown here is derived from an EMBL/GenBank/DDBJ whole genome shotgun (WGS) entry which is preliminary data.</text>
</comment>
<dbReference type="AlphaFoldDB" id="A0A0F8ZVU9"/>
<gene>
    <name evidence="1" type="ORF">LCGC14_2647350</name>
</gene>
<accession>A0A0F8ZVU9</accession>
<protein>
    <submittedName>
        <fullName evidence="1">Uncharacterized protein</fullName>
    </submittedName>
</protein>
<organism evidence="1">
    <name type="scientific">marine sediment metagenome</name>
    <dbReference type="NCBI Taxonomy" id="412755"/>
    <lineage>
        <taxon>unclassified sequences</taxon>
        <taxon>metagenomes</taxon>
        <taxon>ecological metagenomes</taxon>
    </lineage>
</organism>
<name>A0A0F8ZVU9_9ZZZZ</name>